<gene>
    <name evidence="3" type="ORF">ACHAWO_009737</name>
</gene>
<dbReference type="AlphaFoldDB" id="A0ABD3PTS9"/>
<feature type="region of interest" description="Disordered" evidence="2">
    <location>
        <begin position="352"/>
        <end position="374"/>
    </location>
</feature>
<dbReference type="Proteomes" id="UP001530400">
    <property type="component" value="Unassembled WGS sequence"/>
</dbReference>
<organism evidence="3 4">
    <name type="scientific">Cyclotella atomus</name>
    <dbReference type="NCBI Taxonomy" id="382360"/>
    <lineage>
        <taxon>Eukaryota</taxon>
        <taxon>Sar</taxon>
        <taxon>Stramenopiles</taxon>
        <taxon>Ochrophyta</taxon>
        <taxon>Bacillariophyta</taxon>
        <taxon>Coscinodiscophyceae</taxon>
        <taxon>Thalassiosirophycidae</taxon>
        <taxon>Stephanodiscales</taxon>
        <taxon>Stephanodiscaceae</taxon>
        <taxon>Cyclotella</taxon>
    </lineage>
</organism>
<accession>A0ABD3PTS9</accession>
<evidence type="ECO:0000313" key="3">
    <source>
        <dbReference type="EMBL" id="KAL3791530.1"/>
    </source>
</evidence>
<name>A0ABD3PTS9_9STRA</name>
<proteinExistence type="predicted"/>
<feature type="coiled-coil region" evidence="1">
    <location>
        <begin position="669"/>
        <end position="696"/>
    </location>
</feature>
<evidence type="ECO:0000313" key="4">
    <source>
        <dbReference type="Proteomes" id="UP001530400"/>
    </source>
</evidence>
<keyword evidence="1" id="KW-0175">Coiled coil</keyword>
<reference evidence="3 4" key="1">
    <citation type="submission" date="2024-10" db="EMBL/GenBank/DDBJ databases">
        <title>Updated reference genomes for cyclostephanoid diatoms.</title>
        <authorList>
            <person name="Roberts W.R."/>
            <person name="Alverson A.J."/>
        </authorList>
    </citation>
    <scope>NUCLEOTIDE SEQUENCE [LARGE SCALE GENOMIC DNA]</scope>
    <source>
        <strain evidence="3 4">AJA010-31</strain>
    </source>
</reference>
<sequence length="726" mass="78874">MKADSALVSPFITVAELESANAMHFTEEQHTSKDWIDILTRLNAEAGVCPPSDVSGPFRFTEEALDDTEAAGDGADDVYHDAAADMVASGLRGAGALKMLTSTRLDSIKSFLPVINLFGTVKEEVVEDSAAESAASFPKLVSSVDSLLHLIPDGFAELDDKMKAAVKLLEEELTRLTKSHTSLQEQVVGSVDATAFVEEFGSSVCAGVMKVEQAAFDARATSNAATSTAESASARAVSAEAEAMTVGGALKTHSAKTAKVLTAFVDRFNGELAAVVQRMSSGSGTAPSSFQGVDTVSPDTLHVAGYHDHGTNRFTTGRSIREYERLTRNGFMKVIDFDTEEEARAWLRLKNGAPTSLTPSSPNPRDELASGSSEGGIAAQISVLTDLVRSMETEITDLKKATVTKGVSVDKFSFDSIEDLIALIRSENISSTAFGVAVDPVSFFCHHKSGPIDEVKSTNEMKSMRLAGITNVTALRYVHSFRHTHPAYFLNACSNPIRHGQRFPMLDGESAWHGTGLSKGGCVELENAIEEITESVETYIEQNLPDGKFRDLCLKMLSLSSKWLSSVVTYLNREIKRVLKYGIPEVKTYTLVSDQLHTMYEEMWSFRRLMQEFDKDADNDVEYFARGVWISMQALGVCAEFSSVNFASHTLISSVFVRFLAEETGSNFASGLTSTIEELNTRVANQQEAYQKVSKAMTNRLDNHAETLQKLCTKGDVKFVAKGGKG</sequence>
<keyword evidence="4" id="KW-1185">Reference proteome</keyword>
<evidence type="ECO:0000256" key="1">
    <source>
        <dbReference type="SAM" id="Coils"/>
    </source>
</evidence>
<dbReference type="EMBL" id="JALLPJ020000461">
    <property type="protein sequence ID" value="KAL3791530.1"/>
    <property type="molecule type" value="Genomic_DNA"/>
</dbReference>
<protein>
    <submittedName>
        <fullName evidence="3">Uncharacterized protein</fullName>
    </submittedName>
</protein>
<evidence type="ECO:0000256" key="2">
    <source>
        <dbReference type="SAM" id="MobiDB-lite"/>
    </source>
</evidence>
<comment type="caution">
    <text evidence="3">The sequence shown here is derived from an EMBL/GenBank/DDBJ whole genome shotgun (WGS) entry which is preliminary data.</text>
</comment>